<comment type="caution">
    <text evidence="2">The sequence shown here is derived from an EMBL/GenBank/DDBJ whole genome shotgun (WGS) entry which is preliminary data.</text>
</comment>
<evidence type="ECO:0000313" key="2">
    <source>
        <dbReference type="EMBL" id="GJE93886.1"/>
    </source>
</evidence>
<organism evidence="2 3">
    <name type="scientific">Phanerochaete sordida</name>
    <dbReference type="NCBI Taxonomy" id="48140"/>
    <lineage>
        <taxon>Eukaryota</taxon>
        <taxon>Fungi</taxon>
        <taxon>Dikarya</taxon>
        <taxon>Basidiomycota</taxon>
        <taxon>Agaricomycotina</taxon>
        <taxon>Agaricomycetes</taxon>
        <taxon>Polyporales</taxon>
        <taxon>Phanerochaetaceae</taxon>
        <taxon>Phanerochaete</taxon>
    </lineage>
</organism>
<protein>
    <submittedName>
        <fullName evidence="2">Uncharacterized protein</fullName>
    </submittedName>
</protein>
<evidence type="ECO:0000256" key="1">
    <source>
        <dbReference type="SAM" id="MobiDB-lite"/>
    </source>
</evidence>
<name>A0A9P3GFL5_9APHY</name>
<evidence type="ECO:0000313" key="3">
    <source>
        <dbReference type="Proteomes" id="UP000703269"/>
    </source>
</evidence>
<reference evidence="2 3" key="1">
    <citation type="submission" date="2021-08" db="EMBL/GenBank/DDBJ databases">
        <title>Draft Genome Sequence of Phanerochaete sordida strain YK-624.</title>
        <authorList>
            <person name="Mori T."/>
            <person name="Dohra H."/>
            <person name="Suzuki T."/>
            <person name="Kawagishi H."/>
            <person name="Hirai H."/>
        </authorList>
    </citation>
    <scope>NUCLEOTIDE SEQUENCE [LARGE SCALE GENOMIC DNA]</scope>
    <source>
        <strain evidence="2 3">YK-624</strain>
    </source>
</reference>
<feature type="region of interest" description="Disordered" evidence="1">
    <location>
        <begin position="1"/>
        <end position="21"/>
    </location>
</feature>
<dbReference type="Proteomes" id="UP000703269">
    <property type="component" value="Unassembled WGS sequence"/>
</dbReference>
<dbReference type="EMBL" id="BPQB01000035">
    <property type="protein sequence ID" value="GJE93886.1"/>
    <property type="molecule type" value="Genomic_DNA"/>
</dbReference>
<dbReference type="AlphaFoldDB" id="A0A9P3GFL5"/>
<proteinExistence type="predicted"/>
<keyword evidence="3" id="KW-1185">Reference proteome</keyword>
<accession>A0A9P3GFL5</accession>
<gene>
    <name evidence="2" type="ORF">PsYK624_100510</name>
</gene>
<sequence>MDAPRRERAPASSCETAVSRPTDTVVPLAPPLADGGGAVASQGACTARQEEGAVPLSSRDGAGECVRARAGAGC</sequence>